<evidence type="ECO:0000259" key="1">
    <source>
        <dbReference type="Pfam" id="PF07985"/>
    </source>
</evidence>
<feature type="domain" description="SRR1-like" evidence="1">
    <location>
        <begin position="168"/>
        <end position="282"/>
    </location>
</feature>
<organism evidence="2 3">
    <name type="scientific">Cercophora newfieldiana</name>
    <dbReference type="NCBI Taxonomy" id="92897"/>
    <lineage>
        <taxon>Eukaryota</taxon>
        <taxon>Fungi</taxon>
        <taxon>Dikarya</taxon>
        <taxon>Ascomycota</taxon>
        <taxon>Pezizomycotina</taxon>
        <taxon>Sordariomycetes</taxon>
        <taxon>Sordariomycetidae</taxon>
        <taxon>Sordariales</taxon>
        <taxon>Lasiosphaeriaceae</taxon>
        <taxon>Cercophora</taxon>
    </lineage>
</organism>
<proteinExistence type="predicted"/>
<dbReference type="PANTHER" id="PTHR42080">
    <property type="entry name" value="SRR1 DOMAIN-CONTAINING PROTEIN"/>
    <property type="match status" value="1"/>
</dbReference>
<name>A0AA39Y8I6_9PEZI</name>
<gene>
    <name evidence="2" type="ORF">B0T16DRAFT_455520</name>
</gene>
<dbReference type="InterPro" id="IPR012942">
    <property type="entry name" value="SRR1-like"/>
</dbReference>
<accession>A0AA39Y8I6</accession>
<dbReference type="Proteomes" id="UP001174936">
    <property type="component" value="Unassembled WGS sequence"/>
</dbReference>
<evidence type="ECO:0000313" key="2">
    <source>
        <dbReference type="EMBL" id="KAK0648014.1"/>
    </source>
</evidence>
<sequence length="346" mass="38885">MKEVDETFEENMNDKSDLTDLQAEVQALYDAGVPLFTKAAIRDALRQLEEVWSSGSAAEIQIAGVDGKVVSLGTAPGDWERPDELEDWRVHPHLEYHSLVSLLHGDFNPEHARLPIRVCTTCWRGRQDGNPLTSELMMHEFDRLRAEWEASQPCTELRRLIQDARVPRVDKIIAFAFASMNRTRTGELYRRSALQHCLILTLRDLLTTSTLNSNEVRCFAQDPDYGDTDKTTLTSHGVCVLEDPRGFLEVDDNSAILSANPDVPIRDIVTDLARPAMMIWNDPGDGPDHGLNEDEEGNQCGTTWTMADPNSPRLRALLDEHYVRIAFPGGIYSDELGNLAIFVRKA</sequence>
<evidence type="ECO:0000313" key="3">
    <source>
        <dbReference type="Proteomes" id="UP001174936"/>
    </source>
</evidence>
<protein>
    <recommendedName>
        <fullName evidence="1">SRR1-like domain-containing protein</fullName>
    </recommendedName>
</protein>
<dbReference type="EMBL" id="JAULSV010000003">
    <property type="protein sequence ID" value="KAK0648014.1"/>
    <property type="molecule type" value="Genomic_DNA"/>
</dbReference>
<keyword evidence="3" id="KW-1185">Reference proteome</keyword>
<comment type="caution">
    <text evidence="2">The sequence shown here is derived from an EMBL/GenBank/DDBJ whole genome shotgun (WGS) entry which is preliminary data.</text>
</comment>
<dbReference type="Pfam" id="PF07985">
    <property type="entry name" value="SRR1"/>
    <property type="match status" value="1"/>
</dbReference>
<reference evidence="2" key="1">
    <citation type="submission" date="2023-06" db="EMBL/GenBank/DDBJ databases">
        <title>Genome-scale phylogeny and comparative genomics of the fungal order Sordariales.</title>
        <authorList>
            <consortium name="Lawrence Berkeley National Laboratory"/>
            <person name="Hensen N."/>
            <person name="Bonometti L."/>
            <person name="Westerberg I."/>
            <person name="Brannstrom I.O."/>
            <person name="Guillou S."/>
            <person name="Cros-Aarteil S."/>
            <person name="Calhoun S."/>
            <person name="Haridas S."/>
            <person name="Kuo A."/>
            <person name="Mondo S."/>
            <person name="Pangilinan J."/>
            <person name="Riley R."/>
            <person name="Labutti K."/>
            <person name="Andreopoulos B."/>
            <person name="Lipzen A."/>
            <person name="Chen C."/>
            <person name="Yanf M."/>
            <person name="Daum C."/>
            <person name="Ng V."/>
            <person name="Clum A."/>
            <person name="Steindorff A."/>
            <person name="Ohm R."/>
            <person name="Martin F."/>
            <person name="Silar P."/>
            <person name="Natvig D."/>
            <person name="Lalanne C."/>
            <person name="Gautier V."/>
            <person name="Ament-Velasquez S.L."/>
            <person name="Kruys A."/>
            <person name="Hutchinson M.I."/>
            <person name="Powell A.J."/>
            <person name="Barry K."/>
            <person name="Miller A.N."/>
            <person name="Grigoriev I.V."/>
            <person name="Debuchy R."/>
            <person name="Gladieux P."/>
            <person name="Thoren M.H."/>
            <person name="Johannesson H."/>
        </authorList>
    </citation>
    <scope>NUCLEOTIDE SEQUENCE</scope>
    <source>
        <strain evidence="2">SMH2532-1</strain>
    </source>
</reference>
<dbReference type="AlphaFoldDB" id="A0AA39Y8I6"/>
<dbReference type="PANTHER" id="PTHR42080:SF3">
    <property type="entry name" value="SRR1-LIKE DOMAIN-CONTAINING PROTEIN"/>
    <property type="match status" value="1"/>
</dbReference>